<comment type="caution">
    <text evidence="1">The sequence shown here is derived from an EMBL/GenBank/DDBJ whole genome shotgun (WGS) entry which is preliminary data.</text>
</comment>
<gene>
    <name evidence="1" type="ORF">HHI36_016800</name>
</gene>
<dbReference type="Proteomes" id="UP001516400">
    <property type="component" value="Unassembled WGS sequence"/>
</dbReference>
<evidence type="ECO:0000313" key="1">
    <source>
        <dbReference type="EMBL" id="KAL3279292.1"/>
    </source>
</evidence>
<dbReference type="AlphaFoldDB" id="A0ABD2NKR4"/>
<evidence type="ECO:0000313" key="2">
    <source>
        <dbReference type="Proteomes" id="UP001516400"/>
    </source>
</evidence>
<accession>A0ABD2NKR4</accession>
<name>A0ABD2NKR4_9CUCU</name>
<evidence type="ECO:0008006" key="3">
    <source>
        <dbReference type="Google" id="ProtNLM"/>
    </source>
</evidence>
<sequence>MDGAGCSIVLDTIEPGVWSFKLPNDASIFTCEAFAILKTLEIATLKEQIDEKIQNVLHEYQPTKQIMLAWIPSHMGIRCNGLVYDRTKTLIHNGSMVELEMTKHKMHIMTKNKVSELRNREWGENMANKSQK</sequence>
<dbReference type="EMBL" id="JABFTP020000124">
    <property type="protein sequence ID" value="KAL3279292.1"/>
    <property type="molecule type" value="Genomic_DNA"/>
</dbReference>
<organism evidence="1 2">
    <name type="scientific">Cryptolaemus montrouzieri</name>
    <dbReference type="NCBI Taxonomy" id="559131"/>
    <lineage>
        <taxon>Eukaryota</taxon>
        <taxon>Metazoa</taxon>
        <taxon>Ecdysozoa</taxon>
        <taxon>Arthropoda</taxon>
        <taxon>Hexapoda</taxon>
        <taxon>Insecta</taxon>
        <taxon>Pterygota</taxon>
        <taxon>Neoptera</taxon>
        <taxon>Endopterygota</taxon>
        <taxon>Coleoptera</taxon>
        <taxon>Polyphaga</taxon>
        <taxon>Cucujiformia</taxon>
        <taxon>Coccinelloidea</taxon>
        <taxon>Coccinellidae</taxon>
        <taxon>Scymninae</taxon>
        <taxon>Scymnini</taxon>
        <taxon>Cryptolaemus</taxon>
    </lineage>
</organism>
<keyword evidence="2" id="KW-1185">Reference proteome</keyword>
<protein>
    <recommendedName>
        <fullName evidence="3">RNase H type-1 domain-containing protein</fullName>
    </recommendedName>
</protein>
<proteinExistence type="predicted"/>
<reference evidence="1 2" key="1">
    <citation type="journal article" date="2021" name="BMC Biol.">
        <title>Horizontally acquired antibacterial genes associated with adaptive radiation of ladybird beetles.</title>
        <authorList>
            <person name="Li H.S."/>
            <person name="Tang X.F."/>
            <person name="Huang Y.H."/>
            <person name="Xu Z.Y."/>
            <person name="Chen M.L."/>
            <person name="Du X.Y."/>
            <person name="Qiu B.Y."/>
            <person name="Chen P.T."/>
            <person name="Zhang W."/>
            <person name="Slipinski A."/>
            <person name="Escalona H.E."/>
            <person name="Waterhouse R.M."/>
            <person name="Zwick A."/>
            <person name="Pang H."/>
        </authorList>
    </citation>
    <scope>NUCLEOTIDE SEQUENCE [LARGE SCALE GENOMIC DNA]</scope>
    <source>
        <strain evidence="1">SYSU2018</strain>
    </source>
</reference>